<gene>
    <name evidence="2" type="ORF">I7I53_03181</name>
</gene>
<dbReference type="Proteomes" id="UP000663419">
    <property type="component" value="Chromosome 4"/>
</dbReference>
<sequence>MWLFLSPVLWLAALMLPTITFPRPAKNIVTSLDVTVDSFKGIRTVIEHSVNAGAASTALPIPRVIHNNFV</sequence>
<keyword evidence="1" id="KW-0732">Signal</keyword>
<evidence type="ECO:0000313" key="2">
    <source>
        <dbReference type="EMBL" id="QSS55326.1"/>
    </source>
</evidence>
<reference evidence="2" key="1">
    <citation type="submission" date="2021-01" db="EMBL/GenBank/DDBJ databases">
        <title>Chromosome-level genome assembly of a human fungal pathogen reveals clustering of transcriptionally co-regulated genes.</title>
        <authorList>
            <person name="Voorhies M."/>
            <person name="Cohen S."/>
            <person name="Shea T.P."/>
            <person name="Petrus S."/>
            <person name="Munoz J.F."/>
            <person name="Poplawski S."/>
            <person name="Goldman W.E."/>
            <person name="Michael T."/>
            <person name="Cuomo C.A."/>
            <person name="Sil A."/>
            <person name="Beyhan S."/>
        </authorList>
    </citation>
    <scope>NUCLEOTIDE SEQUENCE</scope>
    <source>
        <strain evidence="2">H88</strain>
    </source>
</reference>
<feature type="signal peptide" evidence="1">
    <location>
        <begin position="1"/>
        <end position="20"/>
    </location>
</feature>
<dbReference type="EMBL" id="CP069105">
    <property type="protein sequence ID" value="QSS55326.1"/>
    <property type="molecule type" value="Genomic_DNA"/>
</dbReference>
<accession>A0A8A1LMZ3</accession>
<dbReference type="VEuPathDB" id="FungiDB:I7I53_03181"/>
<proteinExistence type="predicted"/>
<feature type="chain" id="PRO_5034054486" evidence="1">
    <location>
        <begin position="21"/>
        <end position="70"/>
    </location>
</feature>
<name>A0A8A1LMZ3_AJEC8</name>
<evidence type="ECO:0000313" key="3">
    <source>
        <dbReference type="Proteomes" id="UP000663419"/>
    </source>
</evidence>
<evidence type="ECO:0000256" key="1">
    <source>
        <dbReference type="SAM" id="SignalP"/>
    </source>
</evidence>
<protein>
    <submittedName>
        <fullName evidence="2">Uncharacterized protein</fullName>
    </submittedName>
</protein>
<dbReference type="AlphaFoldDB" id="A0A8A1LMZ3"/>
<organism evidence="2 3">
    <name type="scientific">Ajellomyces capsulatus (strain H88)</name>
    <name type="common">Darling's disease fungus</name>
    <name type="synonym">Histoplasma capsulatum</name>
    <dbReference type="NCBI Taxonomy" id="544711"/>
    <lineage>
        <taxon>Eukaryota</taxon>
        <taxon>Fungi</taxon>
        <taxon>Dikarya</taxon>
        <taxon>Ascomycota</taxon>
        <taxon>Pezizomycotina</taxon>
        <taxon>Eurotiomycetes</taxon>
        <taxon>Eurotiomycetidae</taxon>
        <taxon>Onygenales</taxon>
        <taxon>Ajellomycetaceae</taxon>
        <taxon>Histoplasma</taxon>
    </lineage>
</organism>